<gene>
    <name evidence="1" type="ORF">GHK53_22315</name>
</gene>
<reference evidence="1 2" key="1">
    <citation type="journal article" date="2013" name="Genome Biol.">
        <title>Comparative genomics of the core and accessory genomes of 48 Sinorhizobium strains comprising five genospecies.</title>
        <authorList>
            <person name="Sugawara M."/>
            <person name="Epstein B."/>
            <person name="Badgley B.D."/>
            <person name="Unno T."/>
            <person name="Xu L."/>
            <person name="Reese J."/>
            <person name="Gyaneshwar P."/>
            <person name="Denny R."/>
            <person name="Mudge J."/>
            <person name="Bharti A.K."/>
            <person name="Farmer A.D."/>
            <person name="May G.D."/>
            <person name="Woodward J.E."/>
            <person name="Medigue C."/>
            <person name="Vallenet D."/>
            <person name="Lajus A."/>
            <person name="Rouy Z."/>
            <person name="Martinez-Vaz B."/>
            <person name="Tiffin P."/>
            <person name="Young N.D."/>
            <person name="Sadowsky M.J."/>
        </authorList>
    </citation>
    <scope>NUCLEOTIDE SEQUENCE [LARGE SCALE GENOMIC DNA]</scope>
    <source>
        <strain evidence="1 2">N6B1</strain>
    </source>
</reference>
<dbReference type="AlphaFoldDB" id="A0AAW9TU53"/>
<evidence type="ECO:0008006" key="3">
    <source>
        <dbReference type="Google" id="ProtNLM"/>
    </source>
</evidence>
<dbReference type="RefSeq" id="WP_017264269.1">
    <property type="nucleotide sequence ID" value="NZ_CP019585.1"/>
</dbReference>
<dbReference type="Proteomes" id="UP000429484">
    <property type="component" value="Unassembled WGS sequence"/>
</dbReference>
<protein>
    <recommendedName>
        <fullName evidence="3">Transposase</fullName>
    </recommendedName>
</protein>
<evidence type="ECO:0000313" key="1">
    <source>
        <dbReference type="EMBL" id="MQW35428.1"/>
    </source>
</evidence>
<accession>A0AAW9TU53</accession>
<name>A0AAW9TU53_RHIML</name>
<sequence length="57" mass="6129">MIPSGVKVFLASHPVDFRKGPDSLLSLVRDAGNDPFLCVERDYVAEPVSAPAEACQI</sequence>
<comment type="caution">
    <text evidence="1">The sequence shown here is derived from an EMBL/GenBank/DDBJ whole genome shotgun (WGS) entry which is preliminary data.</text>
</comment>
<organism evidence="1 2">
    <name type="scientific">Rhizobium meliloti</name>
    <name type="common">Ensifer meliloti</name>
    <name type="synonym">Sinorhizobium meliloti</name>
    <dbReference type="NCBI Taxonomy" id="382"/>
    <lineage>
        <taxon>Bacteria</taxon>
        <taxon>Pseudomonadati</taxon>
        <taxon>Pseudomonadota</taxon>
        <taxon>Alphaproteobacteria</taxon>
        <taxon>Hyphomicrobiales</taxon>
        <taxon>Rhizobiaceae</taxon>
        <taxon>Sinorhizobium/Ensifer group</taxon>
        <taxon>Sinorhizobium</taxon>
    </lineage>
</organism>
<evidence type="ECO:0000313" key="2">
    <source>
        <dbReference type="Proteomes" id="UP000429484"/>
    </source>
</evidence>
<proteinExistence type="predicted"/>
<dbReference type="EMBL" id="WISR01000181">
    <property type="protein sequence ID" value="MQW35428.1"/>
    <property type="molecule type" value="Genomic_DNA"/>
</dbReference>